<evidence type="ECO:0000313" key="1">
    <source>
        <dbReference type="EMBL" id="RZS97574.1"/>
    </source>
</evidence>
<accession>A0A4Q7PBE4</accession>
<sequence>MIGDFYVHNFLEFTNYFSKINGKYGKYMQILLILT</sequence>
<organism evidence="1 2">
    <name type="scientific">Cecembia calidifontis</name>
    <dbReference type="NCBI Taxonomy" id="1187080"/>
    <lineage>
        <taxon>Bacteria</taxon>
        <taxon>Pseudomonadati</taxon>
        <taxon>Bacteroidota</taxon>
        <taxon>Cytophagia</taxon>
        <taxon>Cytophagales</taxon>
        <taxon>Cyclobacteriaceae</taxon>
        <taxon>Cecembia</taxon>
    </lineage>
</organism>
<protein>
    <submittedName>
        <fullName evidence="1">Uncharacterized protein</fullName>
    </submittedName>
</protein>
<dbReference type="AlphaFoldDB" id="A0A4Q7PBE4"/>
<name>A0A4Q7PBE4_9BACT</name>
<reference evidence="1 2" key="1">
    <citation type="submission" date="2019-02" db="EMBL/GenBank/DDBJ databases">
        <title>Genomic Encyclopedia of Archaeal and Bacterial Type Strains, Phase II (KMG-II): from individual species to whole genera.</title>
        <authorList>
            <person name="Goeker M."/>
        </authorList>
    </citation>
    <scope>NUCLEOTIDE SEQUENCE [LARGE SCALE GENOMIC DNA]</scope>
    <source>
        <strain evidence="1 2">DSM 21411</strain>
    </source>
</reference>
<dbReference type="Proteomes" id="UP000292209">
    <property type="component" value="Unassembled WGS sequence"/>
</dbReference>
<keyword evidence="2" id="KW-1185">Reference proteome</keyword>
<proteinExistence type="predicted"/>
<dbReference type="EMBL" id="SGXG01000001">
    <property type="protein sequence ID" value="RZS97574.1"/>
    <property type="molecule type" value="Genomic_DNA"/>
</dbReference>
<comment type="caution">
    <text evidence="1">The sequence shown here is derived from an EMBL/GenBank/DDBJ whole genome shotgun (WGS) entry which is preliminary data.</text>
</comment>
<evidence type="ECO:0000313" key="2">
    <source>
        <dbReference type="Proteomes" id="UP000292209"/>
    </source>
</evidence>
<gene>
    <name evidence="1" type="ORF">BC751_3189</name>
</gene>